<feature type="domain" description="Peptidase S8/S53" evidence="10">
    <location>
        <begin position="408"/>
        <end position="885"/>
    </location>
</feature>
<dbReference type="GO" id="GO:0120013">
    <property type="term" value="F:lipid transfer activity"/>
    <property type="evidence" value="ECO:0007669"/>
    <property type="project" value="InterPro"/>
</dbReference>
<dbReference type="Gene3D" id="3.50.30.30">
    <property type="match status" value="1"/>
</dbReference>
<dbReference type="Gene3D" id="3.30.70.80">
    <property type="entry name" value="Peptidase S8 propeptide/proteinase inhibitor I9"/>
    <property type="match status" value="1"/>
</dbReference>
<dbReference type="AlphaFoldDB" id="A0AAP0PAS5"/>
<comment type="similarity">
    <text evidence="1 8">Belongs to the peptidase S8 family.</text>
</comment>
<dbReference type="SUPFAM" id="SSF52743">
    <property type="entry name" value="Subtilisin-like"/>
    <property type="match status" value="1"/>
</dbReference>
<evidence type="ECO:0000259" key="11">
    <source>
        <dbReference type="Pfam" id="PF02225"/>
    </source>
</evidence>
<reference evidence="15 16" key="1">
    <citation type="submission" date="2024-01" db="EMBL/GenBank/DDBJ databases">
        <title>Genome assemblies of Stephania.</title>
        <authorList>
            <person name="Yang L."/>
        </authorList>
    </citation>
    <scope>NUCLEOTIDE SEQUENCE [LARGE SCALE GENOMIC DNA]</scope>
    <source>
        <strain evidence="15">JXDWG</strain>
        <tissue evidence="15">Leaf</tissue>
    </source>
</reference>
<dbReference type="Proteomes" id="UP001419268">
    <property type="component" value="Unassembled WGS sequence"/>
</dbReference>
<dbReference type="InterPro" id="IPR036852">
    <property type="entry name" value="Peptidase_S8/S53_dom_sf"/>
</dbReference>
<dbReference type="InterPro" id="IPR037045">
    <property type="entry name" value="S8pro/Inhibitor_I9_sf"/>
</dbReference>
<dbReference type="Pfam" id="PF05922">
    <property type="entry name" value="Inhibitor_I9"/>
    <property type="match status" value="1"/>
</dbReference>
<dbReference type="InterPro" id="IPR000209">
    <property type="entry name" value="Peptidase_S8/S53_dom"/>
</dbReference>
<dbReference type="PROSITE" id="PS51892">
    <property type="entry name" value="SUBTILASE"/>
    <property type="match status" value="1"/>
</dbReference>
<evidence type="ECO:0000256" key="9">
    <source>
        <dbReference type="SAM" id="MobiDB-lite"/>
    </source>
</evidence>
<dbReference type="FunFam" id="1.10.3520.10:FF:000004">
    <property type="entry name" value="Glycolipid transfer protein 1"/>
    <property type="match status" value="1"/>
</dbReference>
<protein>
    <submittedName>
        <fullName evidence="15">Uncharacterized protein</fullName>
    </submittedName>
</protein>
<dbReference type="Pfam" id="PF00082">
    <property type="entry name" value="Peptidase_S8"/>
    <property type="match status" value="1"/>
</dbReference>
<dbReference type="InterPro" id="IPR036497">
    <property type="entry name" value="GLTP_sf"/>
</dbReference>
<evidence type="ECO:0000259" key="12">
    <source>
        <dbReference type="Pfam" id="PF05922"/>
    </source>
</evidence>
<dbReference type="FunFam" id="3.50.30.30:FF:000005">
    <property type="entry name" value="subtilisin-like protease SBT1.5"/>
    <property type="match status" value="1"/>
</dbReference>
<dbReference type="InterPro" id="IPR003137">
    <property type="entry name" value="PA_domain"/>
</dbReference>
<dbReference type="CDD" id="cd02120">
    <property type="entry name" value="PA_subtilisin_like"/>
    <property type="match status" value="1"/>
</dbReference>
<dbReference type="InterPro" id="IPR015500">
    <property type="entry name" value="Peptidase_S8_subtilisin-rel"/>
</dbReference>
<feature type="active site" description="Charge relay system" evidence="7 8">
    <location>
        <position position="487"/>
    </location>
</feature>
<evidence type="ECO:0000259" key="10">
    <source>
        <dbReference type="Pfam" id="PF00082"/>
    </source>
</evidence>
<dbReference type="Gene3D" id="1.10.3520.10">
    <property type="entry name" value="Glycolipid transfer protein"/>
    <property type="match status" value="1"/>
</dbReference>
<organism evidence="15 16">
    <name type="scientific">Stephania cephalantha</name>
    <dbReference type="NCBI Taxonomy" id="152367"/>
    <lineage>
        <taxon>Eukaryota</taxon>
        <taxon>Viridiplantae</taxon>
        <taxon>Streptophyta</taxon>
        <taxon>Embryophyta</taxon>
        <taxon>Tracheophyta</taxon>
        <taxon>Spermatophyta</taxon>
        <taxon>Magnoliopsida</taxon>
        <taxon>Ranunculales</taxon>
        <taxon>Menispermaceae</taxon>
        <taxon>Menispermoideae</taxon>
        <taxon>Cissampelideae</taxon>
        <taxon>Stephania</taxon>
    </lineage>
</organism>
<keyword evidence="16" id="KW-1185">Reference proteome</keyword>
<evidence type="ECO:0000259" key="14">
    <source>
        <dbReference type="Pfam" id="PF17766"/>
    </source>
</evidence>
<feature type="domain" description="PA" evidence="11">
    <location>
        <begin position="665"/>
        <end position="739"/>
    </location>
</feature>
<feature type="active site" description="Charge relay system" evidence="7 8">
    <location>
        <position position="417"/>
    </location>
</feature>
<dbReference type="PANTHER" id="PTHR10795">
    <property type="entry name" value="PROPROTEIN CONVERTASE SUBTILISIN/KEXIN"/>
    <property type="match status" value="1"/>
</dbReference>
<dbReference type="GO" id="GO:0005737">
    <property type="term" value="C:cytoplasm"/>
    <property type="evidence" value="ECO:0007669"/>
    <property type="project" value="InterPro"/>
</dbReference>
<dbReference type="Gene3D" id="2.60.40.2310">
    <property type="match status" value="1"/>
</dbReference>
<dbReference type="PROSITE" id="PS00138">
    <property type="entry name" value="SUBTILASE_SER"/>
    <property type="match status" value="1"/>
</dbReference>
<dbReference type="InterPro" id="IPR034197">
    <property type="entry name" value="Peptidases_S8_3"/>
</dbReference>
<dbReference type="InterPro" id="IPR046450">
    <property type="entry name" value="PA_dom_sf"/>
</dbReference>
<dbReference type="Pfam" id="PF02225">
    <property type="entry name" value="PA"/>
    <property type="match status" value="1"/>
</dbReference>
<dbReference type="InterPro" id="IPR014830">
    <property type="entry name" value="Glycolipid_transfer_prot_dom"/>
</dbReference>
<evidence type="ECO:0000256" key="5">
    <source>
        <dbReference type="ARBA" id="ARBA00022825"/>
    </source>
</evidence>
<feature type="domain" description="Inhibitor I9" evidence="12">
    <location>
        <begin position="296"/>
        <end position="380"/>
    </location>
</feature>
<feature type="domain" description="Glycolipid transfer protein" evidence="13">
    <location>
        <begin position="69"/>
        <end position="222"/>
    </location>
</feature>
<keyword evidence="4 8" id="KW-0378">Hydrolase</keyword>
<dbReference type="InterPro" id="IPR045051">
    <property type="entry name" value="SBT"/>
</dbReference>
<dbReference type="GO" id="GO:0004252">
    <property type="term" value="F:serine-type endopeptidase activity"/>
    <property type="evidence" value="ECO:0007669"/>
    <property type="project" value="UniProtKB-UniRule"/>
</dbReference>
<evidence type="ECO:0000313" key="15">
    <source>
        <dbReference type="EMBL" id="KAK9134035.1"/>
    </source>
</evidence>
<dbReference type="InterPro" id="IPR010259">
    <property type="entry name" value="S8pro/Inhibitor_I9"/>
</dbReference>
<gene>
    <name evidence="15" type="ORF">Scep_013563</name>
</gene>
<evidence type="ECO:0000256" key="4">
    <source>
        <dbReference type="ARBA" id="ARBA00022801"/>
    </source>
</evidence>
<dbReference type="InterPro" id="IPR041469">
    <property type="entry name" value="Subtilisin-like_FN3"/>
</dbReference>
<dbReference type="FunFam" id="2.60.40.2310:FF:000002">
    <property type="entry name" value="p69E protein-like"/>
    <property type="match status" value="1"/>
</dbReference>
<dbReference type="FunFam" id="3.30.70.80:FF:000002">
    <property type="entry name" value="Subtilisin-like protease SBT5.3"/>
    <property type="match status" value="1"/>
</dbReference>
<feature type="region of interest" description="Disordered" evidence="9">
    <location>
        <begin position="862"/>
        <end position="886"/>
    </location>
</feature>
<dbReference type="FunFam" id="3.40.50.200:FF:000006">
    <property type="entry name" value="Subtilisin-like protease SBT1.5"/>
    <property type="match status" value="1"/>
</dbReference>
<dbReference type="Pfam" id="PF17766">
    <property type="entry name" value="fn3_6"/>
    <property type="match status" value="1"/>
</dbReference>
<accession>A0AAP0PAS5</accession>
<dbReference type="SUPFAM" id="SSF52025">
    <property type="entry name" value="PA domain"/>
    <property type="match status" value="1"/>
</dbReference>
<evidence type="ECO:0000256" key="1">
    <source>
        <dbReference type="ARBA" id="ARBA00011073"/>
    </source>
</evidence>
<evidence type="ECO:0000256" key="8">
    <source>
        <dbReference type="PROSITE-ProRule" id="PRU01240"/>
    </source>
</evidence>
<keyword evidence="3" id="KW-0732">Signal</keyword>
<dbReference type="InterPro" id="IPR023828">
    <property type="entry name" value="Peptidase_S8_Ser-AS"/>
</dbReference>
<feature type="compositionally biased region" description="Polar residues" evidence="9">
    <location>
        <begin position="870"/>
        <end position="880"/>
    </location>
</feature>
<feature type="domain" description="Subtilisin-like protease fibronectin type-III" evidence="14">
    <location>
        <begin position="938"/>
        <end position="1033"/>
    </location>
</feature>
<evidence type="ECO:0000313" key="16">
    <source>
        <dbReference type="Proteomes" id="UP001419268"/>
    </source>
</evidence>
<evidence type="ECO:0000256" key="3">
    <source>
        <dbReference type="ARBA" id="ARBA00022729"/>
    </source>
</evidence>
<evidence type="ECO:0000256" key="6">
    <source>
        <dbReference type="ARBA" id="ARBA00023180"/>
    </source>
</evidence>
<dbReference type="CDD" id="cd04852">
    <property type="entry name" value="Peptidases_S8_3"/>
    <property type="match status" value="1"/>
</dbReference>
<dbReference type="EMBL" id="JBBNAG010000005">
    <property type="protein sequence ID" value="KAK9134035.1"/>
    <property type="molecule type" value="Genomic_DNA"/>
</dbReference>
<feature type="active site" description="Charge relay system" evidence="7 8">
    <location>
        <position position="825"/>
    </location>
</feature>
<dbReference type="PRINTS" id="PR00723">
    <property type="entry name" value="SUBTILISIN"/>
</dbReference>
<keyword evidence="6" id="KW-0325">Glycoprotein</keyword>
<keyword evidence="5 8" id="KW-0720">Serine protease</keyword>
<dbReference type="SUPFAM" id="SSF110004">
    <property type="entry name" value="Glycolipid transfer protein, GLTP"/>
    <property type="match status" value="1"/>
</dbReference>
<evidence type="ECO:0000256" key="7">
    <source>
        <dbReference type="PIRSR" id="PIRSR615500-1"/>
    </source>
</evidence>
<name>A0AAP0PAS5_9MAGN</name>
<evidence type="ECO:0000256" key="2">
    <source>
        <dbReference type="ARBA" id="ARBA00022670"/>
    </source>
</evidence>
<sequence>MNEFKSTIASSNTAFDDLRPDFHFVFAFIHSFRLFFIDYTLSLRMDGTVFTPCLEGIKHVKSDEGEMLAKPFLDVCKNILPVIDLKAEMVLLGQFVVYKFGAAMVLVKSDIGGNISRLESKYSSNPSAYNHLYSMVKEEIESKTAKGSSSCTNGLLWLTRAMDFLVELFRNLLAHPEWPMSQACSDSYAKTLKKWHGWLASSSFSVAMKLAPDRKKFMDVIGGTGDINADIEKFCSTFAPLLEENHKFLASVGIVWDVRCLKIWENARHTLPNADAARDAHESHLKSFSAFAVKKSYVVYLGEHSHKPDVTVNDLHKVTNSHYQLLSTCLGREDAKDSIFYSYTRHINGFAAVLDEAEAEAISKHPEVISVFLNQGRKLHTTHSWNFLGLERDGVIPSDSIWAKARFGEDTIIANLDTGVWPESPSFNDEGMGPVPSKWKGICQIDNKAGILCNRKLIGARYFNRGYETVAGSLNASLSSPRDSDGHGTHTLSTAGGSFVPAANVFGYGNGTAKGGSPKARVAAYKVCWPPVDGGECFDADVMAGFDAAIADGVDVISMSLGGDPSDYFKDGLSIGSFHAVKKGIVVVASAGNSGPAAATVSNISPWMLTVGASSIDREFNSYVSLGNKLHLKGESLSPTALPKHKSYPLIGAVAAKAANATVHDAELCQAGTLDPKKVQGKILVCLRGVNARVDKGQQAAHAGAVGMILANDESTGNEVIADAHVLPASHITYKDGVAVFAYMNSTKSPTAYITRVRMELGTKPAPVMAAFSSRGPNTITPEILKPDITAPGVSIIAAYTQATGPTGQSYDKRRVLFNTESGTSMSCPHVSGIVGLLKTLHPDWSPSAIKSAIMTSARTRDNKDEPMLDSTSNAKTTPFSYGAGQVRPNRAMDPGLVYDLTTKDYLNFLCAMGYNETSIRKFSDRSYKCPKSYSLLDFNYPSITVPHLTHRTTVTRRVKNVGASGTYRAVVKSPAGISVKVDPVKLEFKERGEEKTFKVTLKSKTAKAATDHVFGSLLWTDDRHYVRSPIVVKSA</sequence>
<evidence type="ECO:0000259" key="13">
    <source>
        <dbReference type="Pfam" id="PF08718"/>
    </source>
</evidence>
<proteinExistence type="inferred from homology"/>
<dbReference type="GO" id="GO:0006508">
    <property type="term" value="P:proteolysis"/>
    <property type="evidence" value="ECO:0007669"/>
    <property type="project" value="UniProtKB-KW"/>
</dbReference>
<dbReference type="Pfam" id="PF08718">
    <property type="entry name" value="GLTP"/>
    <property type="match status" value="1"/>
</dbReference>
<comment type="caution">
    <text evidence="15">The sequence shown here is derived from an EMBL/GenBank/DDBJ whole genome shotgun (WGS) entry which is preliminary data.</text>
</comment>
<dbReference type="Gene3D" id="3.40.50.200">
    <property type="entry name" value="Peptidase S8/S53 domain"/>
    <property type="match status" value="1"/>
</dbReference>
<keyword evidence="2 8" id="KW-0645">Protease</keyword>